<dbReference type="InterPro" id="IPR036179">
    <property type="entry name" value="Ig-like_dom_sf"/>
</dbReference>
<evidence type="ECO:0000259" key="7">
    <source>
        <dbReference type="PROSITE" id="PS50853"/>
    </source>
</evidence>
<organism evidence="8 9">
    <name type="scientific">Meganyctiphanes norvegica</name>
    <name type="common">Northern krill</name>
    <name type="synonym">Thysanopoda norvegica</name>
    <dbReference type="NCBI Taxonomy" id="48144"/>
    <lineage>
        <taxon>Eukaryota</taxon>
        <taxon>Metazoa</taxon>
        <taxon>Ecdysozoa</taxon>
        <taxon>Arthropoda</taxon>
        <taxon>Crustacea</taxon>
        <taxon>Multicrustacea</taxon>
        <taxon>Malacostraca</taxon>
        <taxon>Eumalacostraca</taxon>
        <taxon>Eucarida</taxon>
        <taxon>Euphausiacea</taxon>
        <taxon>Euphausiidae</taxon>
        <taxon>Meganyctiphanes</taxon>
    </lineage>
</organism>
<dbReference type="InterPro" id="IPR036116">
    <property type="entry name" value="FN3_sf"/>
</dbReference>
<keyword evidence="5" id="KW-1133">Transmembrane helix</keyword>
<evidence type="ECO:0000256" key="3">
    <source>
        <dbReference type="ARBA" id="ARBA00023157"/>
    </source>
</evidence>
<evidence type="ECO:0000256" key="5">
    <source>
        <dbReference type="SAM" id="Phobius"/>
    </source>
</evidence>
<accession>A0AAV2QFI9</accession>
<dbReference type="SUPFAM" id="SSF49265">
    <property type="entry name" value="Fibronectin type III"/>
    <property type="match status" value="1"/>
</dbReference>
<dbReference type="AlphaFoldDB" id="A0AAV2QFI9"/>
<protein>
    <recommendedName>
        <fullName evidence="10">Nephrin</fullName>
    </recommendedName>
</protein>
<feature type="domain" description="Ig-like" evidence="6">
    <location>
        <begin position="194"/>
        <end position="286"/>
    </location>
</feature>
<feature type="compositionally biased region" description="Polar residues" evidence="4">
    <location>
        <begin position="717"/>
        <end position="726"/>
    </location>
</feature>
<evidence type="ECO:0000256" key="4">
    <source>
        <dbReference type="SAM" id="MobiDB-lite"/>
    </source>
</evidence>
<feature type="non-terminal residue" evidence="8">
    <location>
        <position position="789"/>
    </location>
</feature>
<evidence type="ECO:0000259" key="6">
    <source>
        <dbReference type="PROSITE" id="PS50835"/>
    </source>
</evidence>
<dbReference type="SMART" id="SM00409">
    <property type="entry name" value="IG"/>
    <property type="match status" value="4"/>
</dbReference>
<dbReference type="InterPro" id="IPR013783">
    <property type="entry name" value="Ig-like_fold"/>
</dbReference>
<feature type="compositionally biased region" description="Polar residues" evidence="4">
    <location>
        <begin position="768"/>
        <end position="789"/>
    </location>
</feature>
<dbReference type="CDD" id="cd00063">
    <property type="entry name" value="FN3"/>
    <property type="match status" value="1"/>
</dbReference>
<dbReference type="PANTHER" id="PTHR23278">
    <property type="entry name" value="SIDESTEP PROTEIN"/>
    <property type="match status" value="1"/>
</dbReference>
<dbReference type="SMART" id="SM00408">
    <property type="entry name" value="IGc2"/>
    <property type="match status" value="3"/>
</dbReference>
<evidence type="ECO:0000256" key="2">
    <source>
        <dbReference type="ARBA" id="ARBA00023136"/>
    </source>
</evidence>
<keyword evidence="9" id="KW-1185">Reference proteome</keyword>
<gene>
    <name evidence="8" type="ORF">MNOR_LOCUS12017</name>
</gene>
<dbReference type="PANTHER" id="PTHR23278:SF19">
    <property type="entry name" value="OBSCURIN"/>
    <property type="match status" value="1"/>
</dbReference>
<keyword evidence="5" id="KW-0812">Transmembrane</keyword>
<dbReference type="PROSITE" id="PS50835">
    <property type="entry name" value="IG_LIKE"/>
    <property type="match status" value="3"/>
</dbReference>
<feature type="transmembrane region" description="Helical" evidence="5">
    <location>
        <begin position="598"/>
        <end position="626"/>
    </location>
</feature>
<dbReference type="Pfam" id="PF08205">
    <property type="entry name" value="C2-set_2"/>
    <property type="match status" value="1"/>
</dbReference>
<dbReference type="Proteomes" id="UP001497623">
    <property type="component" value="Unassembled WGS sequence"/>
</dbReference>
<dbReference type="CDD" id="cd00096">
    <property type="entry name" value="Ig"/>
    <property type="match status" value="1"/>
</dbReference>
<sequence>MMSPYSSWSTMASRAARYTGLTPGLPPLTVSQHWSDLGTRARFDLREVPTGLVIESIGAEDEAEYRCRVDFKKSATRNVRVHLQVIVPPGRVSIIDDKGEVVSGLIGPYDEGVDLTLTCLAYGGSPRPLISWWHDGSPLDDVSEDVKSDHLTKNSLTLPNLGRQHLFRTLTCHVSNSKEVTALMAEVELDLNLPPVDVVMRGLASRALHEGETYSIVCESQGSRPAAQLSWWINNKKIYDNVTKVLNDASTQSLKLQPTRHDNGANLTCRAVNPQLPERPLEDSIKLEVYYAPNVTLRTGQNMDLTTIEEGDDVYFECDIDTNPRVGRVKWLLNNVELRHNLSMGIIQSNRSLVLQKVNRNSSGRYTCLAENIVDSVTSNQQHLHVKFAPVCAGGQKRLYGSDKHQPVNVTCTVEANPEANRFRWAFNTTNEMYDIPDNKTHSKIGHSLVAHTPHSHRDFGSLLCWAENKVGAQKEPCVFHVVPASVPDPVHQCNVSHNASAMGVVIVGCRPGWSGGLPQTFSLQVRLSIDGEELASLEDQKDPQFTITGLEPGTEYALIITAHNTQGASDADIMTFHTPIDVAEKQTSAIAAAPGEFVSWTVIVGILMGVIVSVTICSIAVVILVRTKLASQSHVNTETKVFYDKSAPDVSHNECGLSQEESGPDIILIKGGSSEEQLLMEYQGSCKKSFSRDAKLSEKDVSSLKNRYQDSSCDYGSITHATKSPNDPHVTSPWRDKSPLSTSRELLYHSSQAMEETSLLKEESLPPSKTTESLSIPKQQKSPVSSVI</sequence>
<dbReference type="InterPro" id="IPR003961">
    <property type="entry name" value="FN3_dom"/>
</dbReference>
<dbReference type="PROSITE" id="PS50853">
    <property type="entry name" value="FN3"/>
    <property type="match status" value="1"/>
</dbReference>
<evidence type="ECO:0000313" key="9">
    <source>
        <dbReference type="Proteomes" id="UP001497623"/>
    </source>
</evidence>
<evidence type="ECO:0000313" key="8">
    <source>
        <dbReference type="EMBL" id="CAL4082879.1"/>
    </source>
</evidence>
<reference evidence="8 9" key="1">
    <citation type="submission" date="2024-05" db="EMBL/GenBank/DDBJ databases">
        <authorList>
            <person name="Wallberg A."/>
        </authorList>
    </citation>
    <scope>NUCLEOTIDE SEQUENCE [LARGE SCALE GENOMIC DNA]</scope>
</reference>
<dbReference type="Pfam" id="PF13927">
    <property type="entry name" value="Ig_3"/>
    <property type="match status" value="2"/>
</dbReference>
<dbReference type="GO" id="GO:0016020">
    <property type="term" value="C:membrane"/>
    <property type="evidence" value="ECO:0007669"/>
    <property type="project" value="UniProtKB-SubCell"/>
</dbReference>
<evidence type="ECO:0008006" key="10">
    <source>
        <dbReference type="Google" id="ProtNLM"/>
    </source>
</evidence>
<feature type="domain" description="Ig-like" evidence="6">
    <location>
        <begin position="293"/>
        <end position="385"/>
    </location>
</feature>
<keyword evidence="3" id="KW-1015">Disulfide bond</keyword>
<name>A0AAV2QFI9_MEGNR</name>
<dbReference type="InterPro" id="IPR003599">
    <property type="entry name" value="Ig_sub"/>
</dbReference>
<dbReference type="InterPro" id="IPR007110">
    <property type="entry name" value="Ig-like_dom"/>
</dbReference>
<keyword evidence="2 5" id="KW-0472">Membrane</keyword>
<comment type="subcellular location">
    <subcellularLocation>
        <location evidence="1">Membrane</location>
        <topology evidence="1">Single-pass membrane protein</topology>
    </subcellularLocation>
</comment>
<feature type="compositionally biased region" description="Polar residues" evidence="4">
    <location>
        <begin position="740"/>
        <end position="756"/>
    </location>
</feature>
<dbReference type="InterPro" id="IPR013162">
    <property type="entry name" value="CD80_C2-set"/>
</dbReference>
<feature type="domain" description="Fibronectin type-III" evidence="7">
    <location>
        <begin position="487"/>
        <end position="582"/>
    </location>
</feature>
<feature type="domain" description="Ig-like" evidence="6">
    <location>
        <begin position="111"/>
        <end position="188"/>
    </location>
</feature>
<dbReference type="InterPro" id="IPR003598">
    <property type="entry name" value="Ig_sub2"/>
</dbReference>
<comment type="caution">
    <text evidence="8">The sequence shown here is derived from an EMBL/GenBank/DDBJ whole genome shotgun (WGS) entry which is preliminary data.</text>
</comment>
<dbReference type="Gene3D" id="2.60.40.10">
    <property type="entry name" value="Immunoglobulins"/>
    <property type="match status" value="7"/>
</dbReference>
<feature type="region of interest" description="Disordered" evidence="4">
    <location>
        <begin position="717"/>
        <end position="789"/>
    </location>
</feature>
<dbReference type="EMBL" id="CAXKWB010006458">
    <property type="protein sequence ID" value="CAL4082879.1"/>
    <property type="molecule type" value="Genomic_DNA"/>
</dbReference>
<dbReference type="SUPFAM" id="SSF48726">
    <property type="entry name" value="Immunoglobulin"/>
    <property type="match status" value="4"/>
</dbReference>
<proteinExistence type="predicted"/>
<evidence type="ECO:0000256" key="1">
    <source>
        <dbReference type="ARBA" id="ARBA00004167"/>
    </source>
</evidence>